<dbReference type="PROSITE" id="PS50067">
    <property type="entry name" value="KINESIN_MOTOR_2"/>
    <property type="match status" value="1"/>
</dbReference>
<dbReference type="AlphaFoldDB" id="A0A1R2C2U3"/>
<dbReference type="InterPro" id="IPR027417">
    <property type="entry name" value="P-loop_NTPase"/>
</dbReference>
<dbReference type="GO" id="GO:0008017">
    <property type="term" value="F:microtubule binding"/>
    <property type="evidence" value="ECO:0007669"/>
    <property type="project" value="InterPro"/>
</dbReference>
<accession>A0A1R2C2U3</accession>
<feature type="coiled-coil region" evidence="2">
    <location>
        <begin position="516"/>
        <end position="613"/>
    </location>
</feature>
<name>A0A1R2C2U3_9CILI</name>
<feature type="coiled-coil region" evidence="2">
    <location>
        <begin position="828"/>
        <end position="855"/>
    </location>
</feature>
<feature type="domain" description="Kinesin motor" evidence="3">
    <location>
        <begin position="16"/>
        <end position="352"/>
    </location>
</feature>
<feature type="coiled-coil region" evidence="2">
    <location>
        <begin position="885"/>
        <end position="1017"/>
    </location>
</feature>
<proteinExistence type="inferred from homology"/>
<evidence type="ECO:0000259" key="3">
    <source>
        <dbReference type="PROSITE" id="PS50067"/>
    </source>
</evidence>
<dbReference type="Pfam" id="PF14739">
    <property type="entry name" value="DUF4472"/>
    <property type="match status" value="1"/>
</dbReference>
<protein>
    <recommendedName>
        <fullName evidence="3">Kinesin motor domain-containing protein</fullName>
    </recommendedName>
</protein>
<feature type="coiled-coil region" evidence="2">
    <location>
        <begin position="647"/>
        <end position="702"/>
    </location>
</feature>
<dbReference type="GO" id="GO:0003777">
    <property type="term" value="F:microtubule motor activity"/>
    <property type="evidence" value="ECO:0007669"/>
    <property type="project" value="InterPro"/>
</dbReference>
<dbReference type="InterPro" id="IPR029329">
    <property type="entry name" value="DUF4472"/>
</dbReference>
<evidence type="ECO:0000256" key="1">
    <source>
        <dbReference type="PROSITE-ProRule" id="PRU00283"/>
    </source>
</evidence>
<dbReference type="GO" id="GO:0005524">
    <property type="term" value="F:ATP binding"/>
    <property type="evidence" value="ECO:0007669"/>
    <property type="project" value="InterPro"/>
</dbReference>
<dbReference type="PRINTS" id="PR00380">
    <property type="entry name" value="KINESINHEAVY"/>
</dbReference>
<dbReference type="GO" id="GO:0007018">
    <property type="term" value="P:microtubule-based movement"/>
    <property type="evidence" value="ECO:0007669"/>
    <property type="project" value="InterPro"/>
</dbReference>
<dbReference type="InterPro" id="IPR039873">
    <property type="entry name" value="CCDC78"/>
</dbReference>
<comment type="caution">
    <text evidence="1">Lacks conserved residue(s) required for the propagation of feature annotation.</text>
</comment>
<keyword evidence="2" id="KW-0175">Coiled coil</keyword>
<organism evidence="4 5">
    <name type="scientific">Stentor coeruleus</name>
    <dbReference type="NCBI Taxonomy" id="5963"/>
    <lineage>
        <taxon>Eukaryota</taxon>
        <taxon>Sar</taxon>
        <taxon>Alveolata</taxon>
        <taxon>Ciliophora</taxon>
        <taxon>Postciliodesmatophora</taxon>
        <taxon>Heterotrichea</taxon>
        <taxon>Heterotrichida</taxon>
        <taxon>Stentoridae</taxon>
        <taxon>Stentor</taxon>
    </lineage>
</organism>
<evidence type="ECO:0000313" key="5">
    <source>
        <dbReference type="Proteomes" id="UP000187209"/>
    </source>
</evidence>
<dbReference type="SMART" id="SM00129">
    <property type="entry name" value="KISc"/>
    <property type="match status" value="1"/>
</dbReference>
<evidence type="ECO:0000313" key="4">
    <source>
        <dbReference type="EMBL" id="OMJ83352.1"/>
    </source>
</evidence>
<dbReference type="Pfam" id="PF00225">
    <property type="entry name" value="Kinesin"/>
    <property type="match status" value="1"/>
</dbReference>
<evidence type="ECO:0000256" key="2">
    <source>
        <dbReference type="SAM" id="Coils"/>
    </source>
</evidence>
<dbReference type="InterPro" id="IPR036961">
    <property type="entry name" value="Kinesin_motor_dom_sf"/>
</dbReference>
<comment type="similarity">
    <text evidence="1">Belongs to the TRAFAC class myosin-kinesin ATPase superfamily. Kinesin family.</text>
</comment>
<dbReference type="Gene3D" id="1.10.287.1490">
    <property type="match status" value="1"/>
</dbReference>
<sequence length="1035" mass="118771">MDIWRHDLSKVAIGIPIQTAVKIKPNTGYFREDIKLAPSRVSLIDVNNRVQKDYESQFIFDSASSVFKIFEGTCAPFLRAVLEGVNIAIIGFGTTGSEKSYYIEGDGAEPGIINYFVKSIYESLDEKKYRLGATRNTGGNSQSFDYSVKMRYIEIVDEEIFDLLVQSNSEVTGALQIINDEWDGINISNCSWLSCPSAHHLLDMFTLARRNRTQASNEFGSLTPKATSFLTIEVLQEAVDASTSEKNIVVSRMHFIDTPGMEKLNEDPEILRIQEGNSLNRGLLAMAEMINNLISNSKDFVRYEASVITQLLKDIIGGNCLALGLFCLQNGDLKGSELVLEYMKMLQRISNFPVVNDSRQIGLLRKFRSELIYLTEQLSLYGPGSVEAYSSHISELEKQLIDNNLEKLKFIEQRSQLTERIRDLKDAYNKLVNEKVELVEKLITSEEENVEISKALIEMQIENSQLMQKREISEVDIKDKVLYAESQVLEANIEKERALKAINEQQVKDRRILEGKRELEIEFVALKTNYLSLTNELKAEKDKNENLSLEIINLVNTTKALSGDTDALAKIRGTLKSDNEKLGTENRSLKDRCTNLEKELFIAKTEIEKLKSEVVRHDLNVQMMGTDVQAKKVELEKEYLEKGHRLDNEAYKKVETAEEKAQRLARENQYAHADTVAVTRQLKIAQRKVAQLEELLSETQYKEKQVLDENRKLIGQIDELRSYYRSKLTLVMNQIGDDRLKNAREEMLQTYKAKEAELQHKLEGEINKNTQNSKIIRGLRVYSRNLKNLAEDWAPLGQPTPEILISPPPILLEEEEKTLAQRGQYYELERLKNRNSDLEREVKSLQGQLVTLTESYLKSPKDPKQQILSEIEFLKGTSRPGSSDVEILRKERNQLREENRKLHQDIREYKVRGGYNDNGLVGEVERLKKRLAETESGYNNYTANSNANNNPRGLQQKIGYLEEVLKNLEKERSELSVRATMAEEQLKSMQEHMNTTIQNYQKRLNEFKKIIQQLKGGRNMPEIDAKMNDNYRTSY</sequence>
<dbReference type="OrthoDB" id="2113965at2759"/>
<dbReference type="EMBL" id="MPUH01000307">
    <property type="protein sequence ID" value="OMJ83352.1"/>
    <property type="molecule type" value="Genomic_DNA"/>
</dbReference>
<dbReference type="PANTHER" id="PTHR22106:SF5">
    <property type="entry name" value="COILED-COIL DOMAIN-CONTAINING PROTEIN 78"/>
    <property type="match status" value="1"/>
</dbReference>
<reference evidence="4 5" key="1">
    <citation type="submission" date="2016-11" db="EMBL/GenBank/DDBJ databases">
        <title>The macronuclear genome of Stentor coeruleus: a giant cell with tiny introns.</title>
        <authorList>
            <person name="Slabodnick M."/>
            <person name="Ruby J.G."/>
            <person name="Reiff S.B."/>
            <person name="Swart E.C."/>
            <person name="Gosai S."/>
            <person name="Prabakaran S."/>
            <person name="Witkowska E."/>
            <person name="Larue G.E."/>
            <person name="Fisher S."/>
            <person name="Freeman R.M."/>
            <person name="Gunawardena J."/>
            <person name="Chu W."/>
            <person name="Stover N.A."/>
            <person name="Gregory B.D."/>
            <person name="Nowacki M."/>
            <person name="Derisi J."/>
            <person name="Roy S.W."/>
            <person name="Marshall W.F."/>
            <person name="Sood P."/>
        </authorList>
    </citation>
    <scope>NUCLEOTIDE SEQUENCE [LARGE SCALE GENOMIC DNA]</scope>
    <source>
        <strain evidence="4">WM001</strain>
    </source>
</reference>
<dbReference type="GO" id="GO:0005737">
    <property type="term" value="C:cytoplasm"/>
    <property type="evidence" value="ECO:0007669"/>
    <property type="project" value="TreeGrafter"/>
</dbReference>
<dbReference type="Proteomes" id="UP000187209">
    <property type="component" value="Unassembled WGS sequence"/>
</dbReference>
<keyword evidence="5" id="KW-1185">Reference proteome</keyword>
<dbReference type="PANTHER" id="PTHR22106">
    <property type="entry name" value="COILED-COIL DOMAIN-CONTAINING PROTEIN 78"/>
    <property type="match status" value="1"/>
</dbReference>
<dbReference type="Gene3D" id="3.40.850.10">
    <property type="entry name" value="Kinesin motor domain"/>
    <property type="match status" value="1"/>
</dbReference>
<comment type="caution">
    <text evidence="4">The sequence shown here is derived from an EMBL/GenBank/DDBJ whole genome shotgun (WGS) entry which is preliminary data.</text>
</comment>
<feature type="coiled-coil region" evidence="2">
    <location>
        <begin position="414"/>
        <end position="448"/>
    </location>
</feature>
<dbReference type="SUPFAM" id="SSF52540">
    <property type="entry name" value="P-loop containing nucleoside triphosphate hydrolases"/>
    <property type="match status" value="1"/>
</dbReference>
<gene>
    <name evidence="4" type="ORF">SteCoe_15755</name>
</gene>
<dbReference type="InterPro" id="IPR001752">
    <property type="entry name" value="Kinesin_motor_dom"/>
</dbReference>